<sequence>MNKASVSTPKRRWKKPLAALAAFAVAGSGAFAGFSAVALAAPSDSANASAANGGAPAELNAGAISSPGNKDTKNTISGTVGTFSTATGTNTITDKGWEPLGGVTIYAQWFDSKGAVASPVYKTTSDPSGNWGIIMKPFVSPDGKIHTFDADPNLPEGEKFRVWSDNPDVNKYALAYSWGNQQVFPGSSTYALQGGSNFSIGPNKISGVTIRYQEITDNSKFHLDNAVDTSDVSTNRNGQIRGRAFWNYSNDDAISDLGAGGTAGTWTHYGSGDSAAPGLKITGSYLSDYAVKKIYAEFRGENNRKPRATGWTAKDEANLQAWIQEKIATEGKDKWIAETVTATTAADGTYHLEFKGLYGNSATSKGIVSSEKAGKLAPSNSEGSWLLGNLNSKHINQDFLFVSAEKIDGIDMAGPYSHPGYADQNRRMWGLDIINAGDNYNFLLFPQKLNFDVTPYDSYSQLAGAEDTANTVTSGLGYHVGDSRQFQIVWSDDEGNKVRECEKAKADNKGAIPSCDLTVPENAFDKKDSRTYTAKLYAYNADGKTSGMPLATDSFVAVKSAEAPAGSVGDEYKAQVKLEVVSSRGGNEVAVAYQPYTATGLPEGLTINSESGEITGTPTKSGTSEVTIERPYTITITAAGEKTVQEGKYSRTVSIVITDTPLANGSEGEAYSATVDPEGGPEGTVYHEPKVDASTLPAGLTYNPETKKIEGTPEVGTAGDYKVKVTYDLRVPAYYQSNGKKIKRNITGGVVEKIDGVEYVVVKDHVDLIPIKIDKQKQNLTYEPSYVEVQGEPGTTATVQKPKFTNNDGAAVDTPQNVKYGVPEGKELPAGVVINEDGSITVPIPADKHEGDIIEVPVRVTYPDGSFDDVTAKVNVTKPSDGDKDGVPDANDQCANTPEGAKVDEKGCAVA</sequence>
<protein>
    <recommendedName>
        <fullName evidence="3">Long Rib domain-containing protein</fullName>
    </recommendedName>
</protein>
<feature type="compositionally biased region" description="Basic and acidic residues" evidence="1">
    <location>
        <begin position="901"/>
        <end position="911"/>
    </location>
</feature>
<dbReference type="SUPFAM" id="SSF103647">
    <property type="entry name" value="TSP type-3 repeat"/>
    <property type="match status" value="1"/>
</dbReference>
<reference evidence="4 5" key="1">
    <citation type="submission" date="2012-09" db="EMBL/GenBank/DDBJ databases">
        <title>The Genome Sequence of Actinobaculum massiliae ACS-171-V-COL2.</title>
        <authorList>
            <consortium name="The Broad Institute Genome Sequencing Platform"/>
            <person name="Earl A."/>
            <person name="Ward D."/>
            <person name="Feldgarden M."/>
            <person name="Gevers D."/>
            <person name="Saerens B."/>
            <person name="Vaneechoutte M."/>
            <person name="Walker B."/>
            <person name="Young S.K."/>
            <person name="Zeng Q."/>
            <person name="Gargeya S."/>
            <person name="Fitzgerald M."/>
            <person name="Haas B."/>
            <person name="Abouelleil A."/>
            <person name="Alvarado L."/>
            <person name="Arachchi H.M."/>
            <person name="Berlin A."/>
            <person name="Chapman S.B."/>
            <person name="Goldberg J."/>
            <person name="Griggs A."/>
            <person name="Gujja S."/>
            <person name="Hansen M."/>
            <person name="Howarth C."/>
            <person name="Imamovic A."/>
            <person name="Larimer J."/>
            <person name="McCowen C."/>
            <person name="Montmayeur A."/>
            <person name="Murphy C."/>
            <person name="Neiman D."/>
            <person name="Pearson M."/>
            <person name="Priest M."/>
            <person name="Roberts A."/>
            <person name="Saif S."/>
            <person name="Shea T."/>
            <person name="Sisk P."/>
            <person name="Sykes S."/>
            <person name="Wortman J."/>
            <person name="Nusbaum C."/>
            <person name="Birren B."/>
        </authorList>
    </citation>
    <scope>NUCLEOTIDE SEQUENCE [LARGE SCALE GENOMIC DNA]</scope>
    <source>
        <strain evidence="5">ACS-171-V-Col2</strain>
    </source>
</reference>
<feature type="non-terminal residue" evidence="4">
    <location>
        <position position="911"/>
    </location>
</feature>
<dbReference type="Pfam" id="PF05345">
    <property type="entry name" value="He_PIG"/>
    <property type="match status" value="2"/>
</dbReference>
<proteinExistence type="predicted"/>
<feature type="domain" description="Long Rib" evidence="3">
    <location>
        <begin position="781"/>
        <end position="877"/>
    </location>
</feature>
<dbReference type="Pfam" id="PF18957">
    <property type="entry name" value="RibLong"/>
    <property type="match status" value="1"/>
</dbReference>
<dbReference type="NCBIfam" id="NF038186">
    <property type="entry name" value="YPDG_rpt"/>
    <property type="match status" value="1"/>
</dbReference>
<dbReference type="InterPro" id="IPR015919">
    <property type="entry name" value="Cadherin-like_sf"/>
</dbReference>
<dbReference type="RefSeq" id="WP_007001032.1">
    <property type="nucleotide sequence ID" value="NZ_JH992955.1"/>
</dbReference>
<dbReference type="AlphaFoldDB" id="K9EHZ4"/>
<dbReference type="Proteomes" id="UP000009888">
    <property type="component" value="Unassembled WGS sequence"/>
</dbReference>
<name>K9EHZ4_9ACTO</name>
<comment type="caution">
    <text evidence="4">The sequence shown here is derived from an EMBL/GenBank/DDBJ whole genome shotgun (WGS) entry which is preliminary data.</text>
</comment>
<dbReference type="eggNOG" id="COG3064">
    <property type="taxonomic scope" value="Bacteria"/>
</dbReference>
<dbReference type="EMBL" id="AGWL01000003">
    <property type="protein sequence ID" value="EKU95461.1"/>
    <property type="molecule type" value="Genomic_DNA"/>
</dbReference>
<gene>
    <name evidence="4" type="ORF">HMPREF9233_00826</name>
</gene>
<evidence type="ECO:0000313" key="4">
    <source>
        <dbReference type="EMBL" id="EKU95461.1"/>
    </source>
</evidence>
<dbReference type="InterPro" id="IPR028974">
    <property type="entry name" value="TSP_type-3_rpt"/>
</dbReference>
<feature type="region of interest" description="Disordered" evidence="1">
    <location>
        <begin position="874"/>
        <end position="911"/>
    </location>
</feature>
<dbReference type="SUPFAM" id="SSF49313">
    <property type="entry name" value="Cadherin-like"/>
    <property type="match status" value="2"/>
</dbReference>
<dbReference type="Gene3D" id="2.60.40.10">
    <property type="entry name" value="Immunoglobulins"/>
    <property type="match status" value="2"/>
</dbReference>
<keyword evidence="5" id="KW-1185">Reference proteome</keyword>
<feature type="chain" id="PRO_5039001195" description="Long Rib domain-containing protein" evidence="2">
    <location>
        <begin position="41"/>
        <end position="911"/>
    </location>
</feature>
<dbReference type="GO" id="GO:0005975">
    <property type="term" value="P:carbohydrate metabolic process"/>
    <property type="evidence" value="ECO:0007669"/>
    <property type="project" value="UniProtKB-ARBA"/>
</dbReference>
<evidence type="ECO:0000259" key="3">
    <source>
        <dbReference type="Pfam" id="PF18957"/>
    </source>
</evidence>
<dbReference type="InterPro" id="IPR044055">
    <property type="entry name" value="RibLong"/>
</dbReference>
<evidence type="ECO:0000256" key="2">
    <source>
        <dbReference type="SAM" id="SignalP"/>
    </source>
</evidence>
<dbReference type="eggNOG" id="COG4625">
    <property type="taxonomic scope" value="Bacteria"/>
</dbReference>
<feature type="signal peptide" evidence="2">
    <location>
        <begin position="1"/>
        <end position="40"/>
    </location>
</feature>
<accession>K9EHZ4</accession>
<keyword evidence="2" id="KW-0732">Signal</keyword>
<dbReference type="GO" id="GO:0005509">
    <property type="term" value="F:calcium ion binding"/>
    <property type="evidence" value="ECO:0007669"/>
    <property type="project" value="InterPro"/>
</dbReference>
<dbReference type="InterPro" id="IPR013783">
    <property type="entry name" value="Ig-like_fold"/>
</dbReference>
<organism evidence="4 5">
    <name type="scientific">Actinobaculum massiliense ACS-171-V-Col2</name>
    <dbReference type="NCBI Taxonomy" id="883066"/>
    <lineage>
        <taxon>Bacteria</taxon>
        <taxon>Bacillati</taxon>
        <taxon>Actinomycetota</taxon>
        <taxon>Actinomycetes</taxon>
        <taxon>Actinomycetales</taxon>
        <taxon>Actinomycetaceae</taxon>
        <taxon>Actinobaculum</taxon>
    </lineage>
</organism>
<dbReference type="HOGENOM" id="CLU_319249_0_0_11"/>
<dbReference type="GO" id="GO:0016020">
    <property type="term" value="C:membrane"/>
    <property type="evidence" value="ECO:0007669"/>
    <property type="project" value="InterPro"/>
</dbReference>
<evidence type="ECO:0000256" key="1">
    <source>
        <dbReference type="SAM" id="MobiDB-lite"/>
    </source>
</evidence>
<dbReference type="STRING" id="202789.GCA_001457435_01297"/>
<evidence type="ECO:0000313" key="5">
    <source>
        <dbReference type="Proteomes" id="UP000009888"/>
    </source>
</evidence>